<comment type="catalytic activity">
    <reaction evidence="9">
        <text>4-amino-4-deoxychorismate = 4-aminobenzoate + pyruvate + H(+)</text>
        <dbReference type="Rhea" id="RHEA:16201"/>
        <dbReference type="ChEBI" id="CHEBI:15361"/>
        <dbReference type="ChEBI" id="CHEBI:15378"/>
        <dbReference type="ChEBI" id="CHEBI:17836"/>
        <dbReference type="ChEBI" id="CHEBI:58406"/>
        <dbReference type="EC" id="4.1.3.38"/>
    </reaction>
</comment>
<evidence type="ECO:0000313" key="15">
    <source>
        <dbReference type="EMBL" id="PHM75168.1"/>
    </source>
</evidence>
<comment type="pathway">
    <text evidence="7">Cofactor biosynthesis; tetrahydrofolate biosynthesis; 4-aminobenzoate from chorismate: step 2/2.</text>
</comment>
<evidence type="ECO:0000256" key="3">
    <source>
        <dbReference type="ARBA" id="ARBA00011738"/>
    </source>
</evidence>
<organism evidence="15 16">
    <name type="scientific">Xenorhabdus kozodoii</name>
    <dbReference type="NCBI Taxonomy" id="351676"/>
    <lineage>
        <taxon>Bacteria</taxon>
        <taxon>Pseudomonadati</taxon>
        <taxon>Pseudomonadota</taxon>
        <taxon>Gammaproteobacteria</taxon>
        <taxon>Enterobacterales</taxon>
        <taxon>Morganellaceae</taxon>
        <taxon>Xenorhabdus</taxon>
    </lineage>
</organism>
<comment type="subunit">
    <text evidence="3">Homodimer.</text>
</comment>
<dbReference type="SUPFAM" id="SSF56752">
    <property type="entry name" value="D-aminoacid aminotransferase-like PLP-dependent enzymes"/>
    <property type="match status" value="1"/>
</dbReference>
<evidence type="ECO:0000256" key="9">
    <source>
        <dbReference type="ARBA" id="ARBA00049529"/>
    </source>
</evidence>
<reference evidence="15 16" key="1">
    <citation type="journal article" date="2017" name="Nat. Microbiol.">
        <title>Natural product diversity associated with the nematode symbionts Photorhabdus and Xenorhabdus.</title>
        <authorList>
            <person name="Tobias N.J."/>
            <person name="Wolff H."/>
            <person name="Djahanschiri B."/>
            <person name="Grundmann F."/>
            <person name="Kronenwerth M."/>
            <person name="Shi Y.M."/>
            <person name="Simonyi S."/>
            <person name="Grun P."/>
            <person name="Shapiro-Ilan D."/>
            <person name="Pidot S.J."/>
            <person name="Stinear T.P."/>
            <person name="Ebersberger I."/>
            <person name="Bode H.B."/>
        </authorList>
    </citation>
    <scope>NUCLEOTIDE SEQUENCE [LARGE SCALE GENOMIC DNA]</scope>
    <source>
        <strain evidence="15 16">DSM 17907</strain>
    </source>
</reference>
<dbReference type="InterPro" id="IPR050571">
    <property type="entry name" value="Class-IV_PLP-Dep_Aminotrnsfr"/>
</dbReference>
<keyword evidence="4 14" id="KW-0663">Pyridoxal phosphate</keyword>
<dbReference type="RefSeq" id="WP_099140321.1">
    <property type="nucleotide sequence ID" value="NZ_CAWNOR010000001.1"/>
</dbReference>
<evidence type="ECO:0000256" key="12">
    <source>
        <dbReference type="NCBIfam" id="TIGR03461"/>
    </source>
</evidence>
<dbReference type="InterPro" id="IPR043131">
    <property type="entry name" value="BCAT-like_N"/>
</dbReference>
<accession>A0A2D0LHI2</accession>
<dbReference type="GO" id="GO:0008153">
    <property type="term" value="P:4-aminobenzoate biosynthetic process"/>
    <property type="evidence" value="ECO:0007669"/>
    <property type="project" value="UniProtKB-UniRule"/>
</dbReference>
<dbReference type="NCBIfam" id="NF004761">
    <property type="entry name" value="PRK06092.1"/>
    <property type="match status" value="1"/>
</dbReference>
<evidence type="ECO:0000256" key="10">
    <source>
        <dbReference type="ARBA" id="ARBA00054027"/>
    </source>
</evidence>
<evidence type="ECO:0000313" key="16">
    <source>
        <dbReference type="Proteomes" id="UP000221101"/>
    </source>
</evidence>
<dbReference type="NCBIfam" id="TIGR03461">
    <property type="entry name" value="pabC_Proteo"/>
    <property type="match status" value="1"/>
</dbReference>
<evidence type="ECO:0000256" key="7">
    <source>
        <dbReference type="ARBA" id="ARBA00035633"/>
    </source>
</evidence>
<dbReference type="PANTHER" id="PTHR42743:SF2">
    <property type="entry name" value="AMINODEOXYCHORISMATE LYASE"/>
    <property type="match status" value="1"/>
</dbReference>
<evidence type="ECO:0000256" key="4">
    <source>
        <dbReference type="ARBA" id="ARBA00022898"/>
    </source>
</evidence>
<dbReference type="OrthoDB" id="9805628at2"/>
<evidence type="ECO:0000256" key="2">
    <source>
        <dbReference type="ARBA" id="ARBA00009320"/>
    </source>
</evidence>
<evidence type="ECO:0000256" key="14">
    <source>
        <dbReference type="RuleBase" id="RU004516"/>
    </source>
</evidence>
<comment type="caution">
    <text evidence="15">The sequence shown here is derived from an EMBL/GenBank/DDBJ whole genome shotgun (WGS) entry which is preliminary data.</text>
</comment>
<sequence length="276" mass="31169">MTYWINGNQCDHLPVNDRAVQFGDGCFTTIRVEQGLPALLPLHIKRLQKGVEKLSMPALDWSQLETHMKQIVERCESGVLKVILSRGAGGRGYGFDDTMKPTQILSLSSYPKRYIAQRQEGVSLALSPISMGINPHLAGIKHLNRLEQVLIKRFIEQSGADEALVLDSNGILAECCTANIFWRKGKNVYTPDLRQCGVEGVMRQKIIELLAAKSDYNLSYVMRYPEVLAHADEVLICNSLMPVVPVSRIQAHKNQPEWQYQSRELHEYLLPECLKP</sequence>
<dbReference type="EC" id="4.1.3.38" evidence="8 12"/>
<dbReference type="PROSITE" id="PS00770">
    <property type="entry name" value="AA_TRANSFER_CLASS_4"/>
    <property type="match status" value="1"/>
</dbReference>
<dbReference type="InterPro" id="IPR018300">
    <property type="entry name" value="Aminotrans_IV_CS"/>
</dbReference>
<evidence type="ECO:0000256" key="13">
    <source>
        <dbReference type="RuleBase" id="RU004106"/>
    </source>
</evidence>
<comment type="cofactor">
    <cofactor evidence="1 14">
        <name>pyridoxal 5'-phosphate</name>
        <dbReference type="ChEBI" id="CHEBI:597326"/>
    </cofactor>
</comment>
<dbReference type="FunFam" id="3.20.10.10:FF:000002">
    <property type="entry name" value="D-alanine aminotransferase"/>
    <property type="match status" value="1"/>
</dbReference>
<dbReference type="GO" id="GO:0008696">
    <property type="term" value="F:4-amino-4-deoxychorismate lyase activity"/>
    <property type="evidence" value="ECO:0007669"/>
    <property type="project" value="UniProtKB-UniRule"/>
</dbReference>
<gene>
    <name evidence="15" type="ORF">Xkoz_00181</name>
</gene>
<dbReference type="InterPro" id="IPR036038">
    <property type="entry name" value="Aminotransferase-like"/>
</dbReference>
<dbReference type="Gene3D" id="3.20.10.10">
    <property type="entry name" value="D-amino Acid Aminotransferase, subunit A, domain 2"/>
    <property type="match status" value="1"/>
</dbReference>
<name>A0A2D0LHI2_9GAMM</name>
<dbReference type="GO" id="GO:0005829">
    <property type="term" value="C:cytosol"/>
    <property type="evidence" value="ECO:0007669"/>
    <property type="project" value="TreeGrafter"/>
</dbReference>
<dbReference type="GO" id="GO:0046656">
    <property type="term" value="P:folic acid biosynthetic process"/>
    <property type="evidence" value="ECO:0007669"/>
    <property type="project" value="UniProtKB-KW"/>
</dbReference>
<keyword evidence="5" id="KW-0289">Folate biosynthesis</keyword>
<dbReference type="InterPro" id="IPR043132">
    <property type="entry name" value="BCAT-like_C"/>
</dbReference>
<comment type="similarity">
    <text evidence="2 13">Belongs to the class-IV pyridoxal-phosphate-dependent aminotransferase family.</text>
</comment>
<keyword evidence="6 15" id="KW-0456">Lyase</keyword>
<comment type="function">
    <text evidence="10">Involved in the biosynthesis of p-aminobenzoate (PABA), a precursor of tetrahydrofolate. Converts 4-amino-4-deoxychorismate into 4-aminobenzoate (PABA) and pyruvate.</text>
</comment>
<dbReference type="EMBL" id="NJCX01000001">
    <property type="protein sequence ID" value="PHM75168.1"/>
    <property type="molecule type" value="Genomic_DNA"/>
</dbReference>
<dbReference type="CDD" id="cd01559">
    <property type="entry name" value="ADCL_like"/>
    <property type="match status" value="1"/>
</dbReference>
<keyword evidence="16" id="KW-1185">Reference proteome</keyword>
<dbReference type="AlphaFoldDB" id="A0A2D0LHI2"/>
<evidence type="ECO:0000256" key="8">
    <source>
        <dbReference type="ARBA" id="ARBA00035676"/>
    </source>
</evidence>
<evidence type="ECO:0000256" key="5">
    <source>
        <dbReference type="ARBA" id="ARBA00022909"/>
    </source>
</evidence>
<evidence type="ECO:0000256" key="1">
    <source>
        <dbReference type="ARBA" id="ARBA00001933"/>
    </source>
</evidence>
<evidence type="ECO:0000256" key="11">
    <source>
        <dbReference type="ARBA" id="ARBA00069174"/>
    </source>
</evidence>
<dbReference type="InterPro" id="IPR017824">
    <property type="entry name" value="Aminodeoxychorismate_lyase_IV"/>
</dbReference>
<protein>
    <recommendedName>
        <fullName evidence="11 12">Aminodeoxychorismate lyase</fullName>
        <ecNumber evidence="8 12">4.1.3.38</ecNumber>
    </recommendedName>
</protein>
<dbReference type="PANTHER" id="PTHR42743">
    <property type="entry name" value="AMINO-ACID AMINOTRANSFERASE"/>
    <property type="match status" value="1"/>
</dbReference>
<evidence type="ECO:0000256" key="6">
    <source>
        <dbReference type="ARBA" id="ARBA00023239"/>
    </source>
</evidence>
<dbReference type="GO" id="GO:0030170">
    <property type="term" value="F:pyridoxal phosphate binding"/>
    <property type="evidence" value="ECO:0007669"/>
    <property type="project" value="InterPro"/>
</dbReference>
<dbReference type="Gene3D" id="3.30.470.10">
    <property type="match status" value="1"/>
</dbReference>
<dbReference type="Pfam" id="PF01063">
    <property type="entry name" value="Aminotran_4"/>
    <property type="match status" value="1"/>
</dbReference>
<dbReference type="Proteomes" id="UP000221101">
    <property type="component" value="Unassembled WGS sequence"/>
</dbReference>
<proteinExistence type="inferred from homology"/>
<dbReference type="InterPro" id="IPR001544">
    <property type="entry name" value="Aminotrans_IV"/>
</dbReference>